<dbReference type="Proteomes" id="UP000285596">
    <property type="component" value="Unassembled WGS sequence"/>
</dbReference>
<dbReference type="EMBL" id="QWFA01000465">
    <property type="protein sequence ID" value="ROV64211.1"/>
    <property type="molecule type" value="Genomic_DNA"/>
</dbReference>
<name>A0A423UPF5_STRGL</name>
<protein>
    <submittedName>
        <fullName evidence="2">MarR family transcriptional regulator</fullName>
    </submittedName>
</protein>
<reference evidence="2 3" key="1">
    <citation type="submission" date="2018-08" db="EMBL/GenBank/DDBJ databases">
        <title>Streptomyces globisporus 1912-4Crt, whole genome shotgun sequence.</title>
        <authorList>
            <person name="Matselyukh B."/>
        </authorList>
    </citation>
    <scope>NUCLEOTIDE SEQUENCE [LARGE SCALE GENOMIC DNA]</scope>
    <source>
        <strain evidence="2 3">1912-4Crt</strain>
    </source>
</reference>
<feature type="non-terminal residue" evidence="2">
    <location>
        <position position="106"/>
    </location>
</feature>
<evidence type="ECO:0000313" key="2">
    <source>
        <dbReference type="EMBL" id="ROV64211.1"/>
    </source>
</evidence>
<feature type="region of interest" description="Disordered" evidence="1">
    <location>
        <begin position="1"/>
        <end position="27"/>
    </location>
</feature>
<gene>
    <name evidence="2" type="ORF">D3105_34310</name>
</gene>
<accession>A0A423UPF5</accession>
<evidence type="ECO:0000256" key="1">
    <source>
        <dbReference type="SAM" id="MobiDB-lite"/>
    </source>
</evidence>
<organism evidence="2 3">
    <name type="scientific">Streptomyces globisporus</name>
    <dbReference type="NCBI Taxonomy" id="1908"/>
    <lineage>
        <taxon>Bacteria</taxon>
        <taxon>Bacillati</taxon>
        <taxon>Actinomycetota</taxon>
        <taxon>Actinomycetes</taxon>
        <taxon>Kitasatosporales</taxon>
        <taxon>Streptomycetaceae</taxon>
        <taxon>Streptomyces</taxon>
    </lineage>
</organism>
<feature type="compositionally biased region" description="Pro residues" evidence="1">
    <location>
        <begin position="13"/>
        <end position="24"/>
    </location>
</feature>
<sequence>APDAAPATAPTNPAAPPTAPPTGPSPAYLALAELGRRDIRLALSADDCTALEPQAAEWLDRGVTTDYLIAALTAGLPAQVDCPPRFVRRRLADKIPPQLPTTPNTS</sequence>
<comment type="caution">
    <text evidence="2">The sequence shown here is derived from an EMBL/GenBank/DDBJ whole genome shotgun (WGS) entry which is preliminary data.</text>
</comment>
<evidence type="ECO:0000313" key="3">
    <source>
        <dbReference type="Proteomes" id="UP000285596"/>
    </source>
</evidence>
<dbReference type="AlphaFoldDB" id="A0A423UPF5"/>
<feature type="compositionally biased region" description="Low complexity" evidence="1">
    <location>
        <begin position="1"/>
        <end position="12"/>
    </location>
</feature>
<proteinExistence type="predicted"/>
<feature type="non-terminal residue" evidence="2">
    <location>
        <position position="1"/>
    </location>
</feature>